<evidence type="ECO:0000313" key="1">
    <source>
        <dbReference type="EMBL" id="AKA87011.1"/>
    </source>
</evidence>
<geneLocation type="plasmid" evidence="1">
    <name>pBK32533</name>
</geneLocation>
<proteinExistence type="predicted"/>
<reference evidence="1" key="1">
    <citation type="journal article" date="2015" name="Antimicrob. Agents Chemother.">
        <title>Complete Sequence of a blaKPC-Harboring Cointegrate Plasmid Isolated from Escherichia coli.</title>
        <authorList>
            <person name="Chavda K.D."/>
            <person name="Chen L."/>
            <person name="Jacobs M.R."/>
            <person name="Rojtman A.D."/>
            <person name="Bonomo R.A."/>
            <person name="Kreiswirth B.N."/>
        </authorList>
    </citation>
    <scope>NUCLEOTIDE SEQUENCE</scope>
    <source>
        <strain evidence="1">BK32533</strain>
        <plasmid evidence="1">pBK32533</plasmid>
    </source>
</reference>
<dbReference type="RefSeq" id="WP_002210528.1">
    <property type="nucleotide sequence ID" value="NZ_KP276584.1"/>
</dbReference>
<dbReference type="AlphaFoldDB" id="A0A0E3KB85"/>
<dbReference type="EMBL" id="KP345882">
    <property type="protein sequence ID" value="AKA87011.1"/>
    <property type="molecule type" value="Genomic_DNA"/>
</dbReference>
<protein>
    <submittedName>
        <fullName evidence="1">Uncharacterized protein</fullName>
    </submittedName>
</protein>
<accession>A0A0E3KB85</accession>
<keyword evidence="1" id="KW-0614">Plasmid</keyword>
<organism evidence="1">
    <name type="scientific">Escherichia coli</name>
    <dbReference type="NCBI Taxonomy" id="562"/>
    <lineage>
        <taxon>Bacteria</taxon>
        <taxon>Pseudomonadati</taxon>
        <taxon>Pseudomonadota</taxon>
        <taxon>Gammaproteobacteria</taxon>
        <taxon>Enterobacterales</taxon>
        <taxon>Enterobacteriaceae</taxon>
        <taxon>Escherichia</taxon>
    </lineage>
</organism>
<sequence length="41" mass="4380">MLFVWGGQLPHYSLSTESKILLSEGHKLSHVKVDATGKAGG</sequence>
<name>A0A0E3KB85_ECOLX</name>